<evidence type="ECO:0000313" key="4">
    <source>
        <dbReference type="Proteomes" id="UP001551695"/>
    </source>
</evidence>
<name>A0ABV3FY56_9NOCA</name>
<keyword evidence="4" id="KW-1185">Reference proteome</keyword>
<evidence type="ECO:0000256" key="1">
    <source>
        <dbReference type="SAM" id="MobiDB-lite"/>
    </source>
</evidence>
<proteinExistence type="predicted"/>
<keyword evidence="2" id="KW-0472">Membrane</keyword>
<dbReference type="RefSeq" id="WP_355085773.1">
    <property type="nucleotide sequence ID" value="NZ_JBEXKW010000018.1"/>
</dbReference>
<evidence type="ECO:0008006" key="5">
    <source>
        <dbReference type="Google" id="ProtNLM"/>
    </source>
</evidence>
<keyword evidence="2" id="KW-0812">Transmembrane</keyword>
<dbReference type="Proteomes" id="UP001551695">
    <property type="component" value="Unassembled WGS sequence"/>
</dbReference>
<feature type="transmembrane region" description="Helical" evidence="2">
    <location>
        <begin position="47"/>
        <end position="66"/>
    </location>
</feature>
<sequence>MPDFEASGERERDLSDGGGHGYVPDHARTARSHAGEGIQDGYNIPGIILWALGIVALGLSLTAAAYGFTGWAIIAAVVCVIGIAAGSGWLLLEHRRIKAKEGLTLTDPAGH</sequence>
<keyword evidence="2" id="KW-1133">Transmembrane helix</keyword>
<feature type="transmembrane region" description="Helical" evidence="2">
    <location>
        <begin position="72"/>
        <end position="92"/>
    </location>
</feature>
<comment type="caution">
    <text evidence="3">The sequence shown here is derived from an EMBL/GenBank/DDBJ whole genome shotgun (WGS) entry which is preliminary data.</text>
</comment>
<evidence type="ECO:0000256" key="2">
    <source>
        <dbReference type="SAM" id="Phobius"/>
    </source>
</evidence>
<dbReference type="EMBL" id="JBFAKC010000010">
    <property type="protein sequence ID" value="MEV0710361.1"/>
    <property type="molecule type" value="Genomic_DNA"/>
</dbReference>
<organism evidence="3 4">
    <name type="scientific">Nocardia aurea</name>
    <dbReference type="NCBI Taxonomy" id="2144174"/>
    <lineage>
        <taxon>Bacteria</taxon>
        <taxon>Bacillati</taxon>
        <taxon>Actinomycetota</taxon>
        <taxon>Actinomycetes</taxon>
        <taxon>Mycobacteriales</taxon>
        <taxon>Nocardiaceae</taxon>
        <taxon>Nocardia</taxon>
    </lineage>
</organism>
<gene>
    <name evidence="3" type="ORF">AB0I48_22595</name>
</gene>
<evidence type="ECO:0000313" key="3">
    <source>
        <dbReference type="EMBL" id="MEV0710361.1"/>
    </source>
</evidence>
<feature type="region of interest" description="Disordered" evidence="1">
    <location>
        <begin position="1"/>
        <end position="27"/>
    </location>
</feature>
<accession>A0ABV3FY56</accession>
<reference evidence="3 4" key="1">
    <citation type="submission" date="2024-06" db="EMBL/GenBank/DDBJ databases">
        <title>The Natural Products Discovery Center: Release of the First 8490 Sequenced Strains for Exploring Actinobacteria Biosynthetic Diversity.</title>
        <authorList>
            <person name="Kalkreuter E."/>
            <person name="Kautsar S.A."/>
            <person name="Yang D."/>
            <person name="Bader C.D."/>
            <person name="Teijaro C.N."/>
            <person name="Fluegel L."/>
            <person name="Davis C.M."/>
            <person name="Simpson J.R."/>
            <person name="Lauterbach L."/>
            <person name="Steele A.D."/>
            <person name="Gui C."/>
            <person name="Meng S."/>
            <person name="Li G."/>
            <person name="Viehrig K."/>
            <person name="Ye F."/>
            <person name="Su P."/>
            <person name="Kiefer A.F."/>
            <person name="Nichols A."/>
            <person name="Cepeda A.J."/>
            <person name="Yan W."/>
            <person name="Fan B."/>
            <person name="Jiang Y."/>
            <person name="Adhikari A."/>
            <person name="Zheng C.-J."/>
            <person name="Schuster L."/>
            <person name="Cowan T.M."/>
            <person name="Smanski M.J."/>
            <person name="Chevrette M.G."/>
            <person name="De Carvalho L.P.S."/>
            <person name="Shen B."/>
        </authorList>
    </citation>
    <scope>NUCLEOTIDE SEQUENCE [LARGE SCALE GENOMIC DNA]</scope>
    <source>
        <strain evidence="3 4">NPDC050403</strain>
    </source>
</reference>
<protein>
    <recommendedName>
        <fullName evidence="5">UsfY protein</fullName>
    </recommendedName>
</protein>